<dbReference type="CDD" id="cd01949">
    <property type="entry name" value="GGDEF"/>
    <property type="match status" value="1"/>
</dbReference>
<proteinExistence type="predicted"/>
<dbReference type="PROSITE" id="PS50885">
    <property type="entry name" value="HAMP"/>
    <property type="match status" value="1"/>
</dbReference>
<feature type="coiled-coil region" evidence="3">
    <location>
        <begin position="290"/>
        <end position="324"/>
    </location>
</feature>
<evidence type="ECO:0000256" key="3">
    <source>
        <dbReference type="SAM" id="Coils"/>
    </source>
</evidence>
<evidence type="ECO:0000256" key="2">
    <source>
        <dbReference type="ARBA" id="ARBA00022989"/>
    </source>
</evidence>
<feature type="transmembrane region" description="Helical" evidence="4">
    <location>
        <begin position="6"/>
        <end position="27"/>
    </location>
</feature>
<name>H0E457_9ACTN</name>
<dbReference type="InterPro" id="IPR000160">
    <property type="entry name" value="GGDEF_dom"/>
</dbReference>
<organism evidence="7 8">
    <name type="scientific">Patulibacter medicamentivorans</name>
    <dbReference type="NCBI Taxonomy" id="1097667"/>
    <lineage>
        <taxon>Bacteria</taxon>
        <taxon>Bacillati</taxon>
        <taxon>Actinomycetota</taxon>
        <taxon>Thermoleophilia</taxon>
        <taxon>Solirubrobacterales</taxon>
        <taxon>Patulibacteraceae</taxon>
        <taxon>Patulibacter</taxon>
    </lineage>
</organism>
<evidence type="ECO:0000256" key="1">
    <source>
        <dbReference type="ARBA" id="ARBA00022692"/>
    </source>
</evidence>
<dbReference type="Pfam" id="PF00672">
    <property type="entry name" value="HAMP"/>
    <property type="match status" value="1"/>
</dbReference>
<dbReference type="PANTHER" id="PTHR45138">
    <property type="entry name" value="REGULATORY COMPONENTS OF SENSORY TRANSDUCTION SYSTEM"/>
    <property type="match status" value="1"/>
</dbReference>
<dbReference type="InterPro" id="IPR029016">
    <property type="entry name" value="GAF-like_dom_sf"/>
</dbReference>
<dbReference type="GO" id="GO:0052621">
    <property type="term" value="F:diguanylate cyclase activity"/>
    <property type="evidence" value="ECO:0007669"/>
    <property type="project" value="TreeGrafter"/>
</dbReference>
<dbReference type="PATRIC" id="fig|1097667.3.peg.1571"/>
<dbReference type="GO" id="GO:0016020">
    <property type="term" value="C:membrane"/>
    <property type="evidence" value="ECO:0007669"/>
    <property type="project" value="InterPro"/>
</dbReference>
<evidence type="ECO:0000313" key="8">
    <source>
        <dbReference type="Proteomes" id="UP000005143"/>
    </source>
</evidence>
<dbReference type="RefSeq" id="WP_007572980.1">
    <property type="nucleotide sequence ID" value="NZ_AGUD01000095.1"/>
</dbReference>
<dbReference type="NCBIfam" id="TIGR00254">
    <property type="entry name" value="GGDEF"/>
    <property type="match status" value="1"/>
</dbReference>
<dbReference type="Gene3D" id="3.30.70.270">
    <property type="match status" value="1"/>
</dbReference>
<dbReference type="PROSITE" id="PS50887">
    <property type="entry name" value="GGDEF"/>
    <property type="match status" value="1"/>
</dbReference>
<evidence type="ECO:0000313" key="7">
    <source>
        <dbReference type="EMBL" id="EHN11546.1"/>
    </source>
</evidence>
<dbReference type="PANTHER" id="PTHR45138:SF9">
    <property type="entry name" value="DIGUANYLATE CYCLASE DGCM-RELATED"/>
    <property type="match status" value="1"/>
</dbReference>
<protein>
    <submittedName>
        <fullName evidence="7">Diguanilate cyclase</fullName>
    </submittedName>
</protein>
<dbReference type="InterPro" id="IPR043128">
    <property type="entry name" value="Rev_trsase/Diguanyl_cyclase"/>
</dbReference>
<dbReference type="OrthoDB" id="23692at2"/>
<dbReference type="Gene3D" id="3.30.450.40">
    <property type="match status" value="1"/>
</dbReference>
<sequence length="623" mass="65331">MSFRARLNLFFLLLVVVPLIAVGVVLLRTIDGAARGKVESALASEARAVSSVAREQQEAADSVSGQLARDRALAAALERGDTAAVRARAAELLAPTTDARRIRLTLKQGGDVVDVGSRTAILPAQHTLISPKDKRPLADLETSVVGPKAFVRRVTRLTGREVQIRNASDGRVIAGVVRTTGVIPGPGEVGATGKGGFTAVTIRQRGFGPGAQDVVLLAAGTQAKASKGERLALVGTLILFLALAAAGALAVSRSLQRQVGELLAGAQRLGRGEFDQEIAATGDDELAQLAEAFNAMSRQLRRRLDELQAERARLRAAIRRIGETFAANLDREGLLEIVAQAAADGVRADVGRARMAVGDREEIALTGELGDLEAVIDAAESRVRGGGDGLVSDGELHALAVVMGTEGGLHGVVAVARREVPFTAADAEMVSYLSGQAAVSLENVGRHEEAEREAHTDALTGLSNRRRFDELLAAAVDRAHRDGRPVSLLVLDLDRFKEINDQHGHQTGDAVLREVAWTLRSGVRGIDAPARLGGEEFGVILPATDAAGAITLAERLRIGVEQIRVTSSTGTELRVTTSVGIGTVAGASAETGELVALADGALYRAKREGRNRTVTADASAEQG</sequence>
<dbReference type="SUPFAM" id="SSF158472">
    <property type="entry name" value="HAMP domain-like"/>
    <property type="match status" value="1"/>
</dbReference>
<accession>H0E457</accession>
<reference evidence="7 8" key="1">
    <citation type="journal article" date="2013" name="Biodegradation">
        <title>Quantitative proteomic analysis of ibuprofen-degrading Patulibacter sp. strain I11.</title>
        <authorList>
            <person name="Almeida B."/>
            <person name="Kjeldal H."/>
            <person name="Lolas I."/>
            <person name="Knudsen A.D."/>
            <person name="Carvalho G."/>
            <person name="Nielsen K.L."/>
            <person name="Barreto Crespo M.T."/>
            <person name="Stensballe A."/>
            <person name="Nielsen J.L."/>
        </authorList>
    </citation>
    <scope>NUCLEOTIDE SEQUENCE [LARGE SCALE GENOMIC DNA]</scope>
    <source>
        <strain evidence="7 8">I11</strain>
    </source>
</reference>
<feature type="transmembrane region" description="Helical" evidence="4">
    <location>
        <begin position="231"/>
        <end position="251"/>
    </location>
</feature>
<keyword evidence="8" id="KW-1185">Reference proteome</keyword>
<keyword evidence="4" id="KW-0472">Membrane</keyword>
<feature type="domain" description="HAMP" evidence="5">
    <location>
        <begin position="253"/>
        <end position="305"/>
    </location>
</feature>
<dbReference type="AlphaFoldDB" id="H0E457"/>
<comment type="caution">
    <text evidence="7">The sequence shown here is derived from an EMBL/GenBank/DDBJ whole genome shotgun (WGS) entry which is preliminary data.</text>
</comment>
<evidence type="ECO:0000259" key="6">
    <source>
        <dbReference type="PROSITE" id="PS50887"/>
    </source>
</evidence>
<dbReference type="SUPFAM" id="SSF55073">
    <property type="entry name" value="Nucleotide cyclase"/>
    <property type="match status" value="1"/>
</dbReference>
<dbReference type="Pfam" id="PF00990">
    <property type="entry name" value="GGDEF"/>
    <property type="match status" value="1"/>
</dbReference>
<dbReference type="FunFam" id="3.30.70.270:FF:000001">
    <property type="entry name" value="Diguanylate cyclase domain protein"/>
    <property type="match status" value="1"/>
</dbReference>
<dbReference type="InterPro" id="IPR050469">
    <property type="entry name" value="Diguanylate_Cyclase"/>
</dbReference>
<keyword evidence="1 4" id="KW-0812">Transmembrane</keyword>
<dbReference type="SMART" id="SM00304">
    <property type="entry name" value="HAMP"/>
    <property type="match status" value="1"/>
</dbReference>
<dbReference type="GO" id="GO:0007165">
    <property type="term" value="P:signal transduction"/>
    <property type="evidence" value="ECO:0007669"/>
    <property type="project" value="InterPro"/>
</dbReference>
<dbReference type="CDD" id="cd06225">
    <property type="entry name" value="HAMP"/>
    <property type="match status" value="1"/>
</dbReference>
<evidence type="ECO:0000256" key="4">
    <source>
        <dbReference type="SAM" id="Phobius"/>
    </source>
</evidence>
<gene>
    <name evidence="7" type="ORF">PAI11_15830</name>
</gene>
<dbReference type="InterPro" id="IPR003660">
    <property type="entry name" value="HAMP_dom"/>
</dbReference>
<dbReference type="EMBL" id="AGUD01000095">
    <property type="protein sequence ID" value="EHN11546.1"/>
    <property type="molecule type" value="Genomic_DNA"/>
</dbReference>
<dbReference type="InterPro" id="IPR029787">
    <property type="entry name" value="Nucleotide_cyclase"/>
</dbReference>
<keyword evidence="3" id="KW-0175">Coiled coil</keyword>
<keyword evidence="2 4" id="KW-1133">Transmembrane helix</keyword>
<feature type="domain" description="GGDEF" evidence="6">
    <location>
        <begin position="484"/>
        <end position="618"/>
    </location>
</feature>
<evidence type="ECO:0000259" key="5">
    <source>
        <dbReference type="PROSITE" id="PS50885"/>
    </source>
</evidence>
<dbReference type="SUPFAM" id="SSF55781">
    <property type="entry name" value="GAF domain-like"/>
    <property type="match status" value="1"/>
</dbReference>
<dbReference type="SMART" id="SM00267">
    <property type="entry name" value="GGDEF"/>
    <property type="match status" value="1"/>
</dbReference>
<dbReference type="Gene3D" id="6.10.340.10">
    <property type="match status" value="1"/>
</dbReference>
<dbReference type="Proteomes" id="UP000005143">
    <property type="component" value="Unassembled WGS sequence"/>
</dbReference>